<dbReference type="GO" id="GO:0000976">
    <property type="term" value="F:transcription cis-regulatory region binding"/>
    <property type="evidence" value="ECO:0007669"/>
    <property type="project" value="TreeGrafter"/>
</dbReference>
<dbReference type="InterPro" id="IPR000843">
    <property type="entry name" value="HTH_LacI"/>
</dbReference>
<dbReference type="GO" id="GO:0003700">
    <property type="term" value="F:DNA-binding transcription factor activity"/>
    <property type="evidence" value="ECO:0007669"/>
    <property type="project" value="TreeGrafter"/>
</dbReference>
<dbReference type="AlphaFoldDB" id="A0A831A8P8"/>
<dbReference type="EMBL" id="CAPB01000042">
    <property type="protein sequence ID" value="CCO95691.1"/>
    <property type="molecule type" value="Genomic_DNA"/>
</dbReference>
<proteinExistence type="predicted"/>
<reference evidence="5 6" key="2">
    <citation type="submission" date="2013-04" db="EMBL/GenBank/DDBJ databases">
        <title>Comparative genomics of 12 strains of Erwinia amylovora identifies a pan-genome with a large conserved core and provides insights into host specificity.</title>
        <authorList>
            <person name="Mann R.A."/>
            <person name="Smits T.H.M."/>
            <person name="Buehlmann A."/>
            <person name="Blom J."/>
            <person name="Goesmann A."/>
            <person name="Frey J.E."/>
            <person name="Plummer K.M."/>
            <person name="Beer S.V."/>
            <person name="Luck J."/>
            <person name="Duffy B."/>
            <person name="Rodoni B."/>
        </authorList>
    </citation>
    <scope>NUCLEOTIDE SEQUENCE [LARGE SCALE GENOMIC DNA]</scope>
    <source>
        <strain evidence="6">CFBP 1232</strain>
    </source>
</reference>
<dbReference type="CDD" id="cd01392">
    <property type="entry name" value="HTH_LacI"/>
    <property type="match status" value="1"/>
</dbReference>
<dbReference type="InterPro" id="IPR028082">
    <property type="entry name" value="Peripla_BP_I"/>
</dbReference>
<keyword evidence="2" id="KW-0238">DNA-binding</keyword>
<dbReference type="Pfam" id="PF00356">
    <property type="entry name" value="LacI"/>
    <property type="match status" value="1"/>
</dbReference>
<dbReference type="Pfam" id="PF13377">
    <property type="entry name" value="Peripla_BP_3"/>
    <property type="match status" value="1"/>
</dbReference>
<dbReference type="PANTHER" id="PTHR30146:SF145">
    <property type="entry name" value="RIBOSE OPERON REPRESSOR"/>
    <property type="match status" value="1"/>
</dbReference>
<protein>
    <submittedName>
        <fullName evidence="5">HTH-type transcriptional repressor purR</fullName>
    </submittedName>
</protein>
<dbReference type="SUPFAM" id="SSF47413">
    <property type="entry name" value="lambda repressor-like DNA-binding domains"/>
    <property type="match status" value="1"/>
</dbReference>
<dbReference type="Proteomes" id="UP000013111">
    <property type="component" value="Unassembled WGS sequence"/>
</dbReference>
<dbReference type="PANTHER" id="PTHR30146">
    <property type="entry name" value="LACI-RELATED TRANSCRIPTIONAL REPRESSOR"/>
    <property type="match status" value="1"/>
</dbReference>
<evidence type="ECO:0000313" key="5">
    <source>
        <dbReference type="EMBL" id="CCO95691.1"/>
    </source>
</evidence>
<evidence type="ECO:0000256" key="3">
    <source>
        <dbReference type="ARBA" id="ARBA00023163"/>
    </source>
</evidence>
<accession>A0A831A8P8</accession>
<name>A0A831A8P8_ERWAM</name>
<evidence type="ECO:0000256" key="2">
    <source>
        <dbReference type="ARBA" id="ARBA00023125"/>
    </source>
</evidence>
<dbReference type="InterPro" id="IPR010982">
    <property type="entry name" value="Lambda_DNA-bd_dom_sf"/>
</dbReference>
<dbReference type="InterPro" id="IPR046335">
    <property type="entry name" value="LacI/GalR-like_sensor"/>
</dbReference>
<evidence type="ECO:0000256" key="1">
    <source>
        <dbReference type="ARBA" id="ARBA00023015"/>
    </source>
</evidence>
<comment type="caution">
    <text evidence="5">The sequence shown here is derived from an EMBL/GenBank/DDBJ whole genome shotgun (WGS) entry which is preliminary data.</text>
</comment>
<dbReference type="RefSeq" id="WP_004161128.1">
    <property type="nucleotide sequence ID" value="NZ_BAYW01000001.1"/>
</dbReference>
<dbReference type="Gene3D" id="3.40.50.2300">
    <property type="match status" value="2"/>
</dbReference>
<keyword evidence="1" id="KW-0805">Transcription regulation</keyword>
<dbReference type="SMART" id="SM00354">
    <property type="entry name" value="HTH_LACI"/>
    <property type="match status" value="1"/>
</dbReference>
<organism evidence="5 6">
    <name type="scientific">Erwinia amylovora NBRC 12687 = CFBP 1232</name>
    <dbReference type="NCBI Taxonomy" id="1219359"/>
    <lineage>
        <taxon>Bacteria</taxon>
        <taxon>Pseudomonadati</taxon>
        <taxon>Pseudomonadota</taxon>
        <taxon>Gammaproteobacteria</taxon>
        <taxon>Enterobacterales</taxon>
        <taxon>Erwiniaceae</taxon>
        <taxon>Erwinia</taxon>
    </lineage>
</organism>
<evidence type="ECO:0000259" key="4">
    <source>
        <dbReference type="PROSITE" id="PS50932"/>
    </source>
</evidence>
<sequence>MNRKAAKATISDVAKAANTGKTSVSRYLNGELSALSTDLKTRIERAITQLNYRPSQMARGLKRGRTRLIGLIIADITNPYSINMLSGIEAACRANGFTLLMCNTNNEIDLEQHYLNLLNSYQVEGIVVNAVGMREEALSQLQQSQLPMVLIDRKIADFHCDVIGLDNHAAAWLATEHLLARGYRALLFISEPLGLVNTRLERANSFRQCMAQQPQRVAELAEIASGDSQRLEQVLREFHQRHHAAPCAVMVVNGALTLQVARALRRLDLNWGQHIGLLGFDELDWAELAGVGITTLKQPTWQMGYAALEQVLRRIEGDDAPIDEQRFSGELIVRGSTAGSRGEQEVE</sequence>
<dbReference type="Gene3D" id="1.10.260.40">
    <property type="entry name" value="lambda repressor-like DNA-binding domains"/>
    <property type="match status" value="1"/>
</dbReference>
<dbReference type="PROSITE" id="PS50932">
    <property type="entry name" value="HTH_LACI_2"/>
    <property type="match status" value="1"/>
</dbReference>
<reference evidence="5 6" key="1">
    <citation type="submission" date="2012-11" db="EMBL/GenBank/DDBJ databases">
        <authorList>
            <person name="Linke B."/>
        </authorList>
    </citation>
    <scope>NUCLEOTIDE SEQUENCE [LARGE SCALE GENOMIC DNA]</scope>
    <source>
        <strain evidence="6">CFBP 1232</strain>
    </source>
</reference>
<feature type="domain" description="HTH lacI-type" evidence="4">
    <location>
        <begin position="8"/>
        <end position="63"/>
    </location>
</feature>
<dbReference type="SUPFAM" id="SSF53822">
    <property type="entry name" value="Periplasmic binding protein-like I"/>
    <property type="match status" value="1"/>
</dbReference>
<gene>
    <name evidence="5" type="ORF">BN437_3793</name>
</gene>
<dbReference type="GeneID" id="97604334"/>
<keyword evidence="3" id="KW-0804">Transcription</keyword>
<evidence type="ECO:0000313" key="6">
    <source>
        <dbReference type="Proteomes" id="UP000013111"/>
    </source>
</evidence>
<dbReference type="CDD" id="cd06283">
    <property type="entry name" value="PBP1_RegR_EndR_KdgR-like"/>
    <property type="match status" value="1"/>
</dbReference>